<sequence>MEDVAGDLALAVRVVIPEGFGPTLHGSDGESDELVLFREAAVHSEFDASSQLFEARRPGVLFITSHSLPAQRLTALDRPRIFRGAEELLRLACGTSPKIKVADSFGLSSASAQIRNVCVQPRRRGGVGKNARSRA</sequence>
<evidence type="ECO:0000313" key="2">
    <source>
        <dbReference type="Proteomes" id="UP000821845"/>
    </source>
</evidence>
<dbReference type="EMBL" id="CM023490">
    <property type="protein sequence ID" value="KAH6942534.1"/>
    <property type="molecule type" value="Genomic_DNA"/>
</dbReference>
<evidence type="ECO:0000313" key="1">
    <source>
        <dbReference type="EMBL" id="KAH6942534.1"/>
    </source>
</evidence>
<gene>
    <name evidence="1" type="ORF">HPB50_007369</name>
</gene>
<proteinExistence type="predicted"/>
<protein>
    <submittedName>
        <fullName evidence="1">Uncharacterized protein</fullName>
    </submittedName>
</protein>
<name>A0ACB7TCE3_HYAAI</name>
<organism evidence="1 2">
    <name type="scientific">Hyalomma asiaticum</name>
    <name type="common">Tick</name>
    <dbReference type="NCBI Taxonomy" id="266040"/>
    <lineage>
        <taxon>Eukaryota</taxon>
        <taxon>Metazoa</taxon>
        <taxon>Ecdysozoa</taxon>
        <taxon>Arthropoda</taxon>
        <taxon>Chelicerata</taxon>
        <taxon>Arachnida</taxon>
        <taxon>Acari</taxon>
        <taxon>Parasitiformes</taxon>
        <taxon>Ixodida</taxon>
        <taxon>Ixodoidea</taxon>
        <taxon>Ixodidae</taxon>
        <taxon>Hyalomminae</taxon>
        <taxon>Hyalomma</taxon>
    </lineage>
</organism>
<accession>A0ACB7TCE3</accession>
<comment type="caution">
    <text evidence="1">The sequence shown here is derived from an EMBL/GenBank/DDBJ whole genome shotgun (WGS) entry which is preliminary data.</text>
</comment>
<dbReference type="Proteomes" id="UP000821845">
    <property type="component" value="Chromosome 10"/>
</dbReference>
<reference evidence="1" key="1">
    <citation type="submission" date="2020-05" db="EMBL/GenBank/DDBJ databases">
        <title>Large-scale comparative analyses of tick genomes elucidate their genetic diversity and vector capacities.</title>
        <authorList>
            <person name="Jia N."/>
            <person name="Wang J."/>
            <person name="Shi W."/>
            <person name="Du L."/>
            <person name="Sun Y."/>
            <person name="Zhan W."/>
            <person name="Jiang J."/>
            <person name="Wang Q."/>
            <person name="Zhang B."/>
            <person name="Ji P."/>
            <person name="Sakyi L.B."/>
            <person name="Cui X."/>
            <person name="Yuan T."/>
            <person name="Jiang B."/>
            <person name="Yang W."/>
            <person name="Lam T.T.-Y."/>
            <person name="Chang Q."/>
            <person name="Ding S."/>
            <person name="Wang X."/>
            <person name="Zhu J."/>
            <person name="Ruan X."/>
            <person name="Zhao L."/>
            <person name="Wei J."/>
            <person name="Que T."/>
            <person name="Du C."/>
            <person name="Cheng J."/>
            <person name="Dai P."/>
            <person name="Han X."/>
            <person name="Huang E."/>
            <person name="Gao Y."/>
            <person name="Liu J."/>
            <person name="Shao H."/>
            <person name="Ye R."/>
            <person name="Li L."/>
            <person name="Wei W."/>
            <person name="Wang X."/>
            <person name="Wang C."/>
            <person name="Yang T."/>
            <person name="Huo Q."/>
            <person name="Li W."/>
            <person name="Guo W."/>
            <person name="Chen H."/>
            <person name="Zhou L."/>
            <person name="Ni X."/>
            <person name="Tian J."/>
            <person name="Zhou Y."/>
            <person name="Sheng Y."/>
            <person name="Liu T."/>
            <person name="Pan Y."/>
            <person name="Xia L."/>
            <person name="Li J."/>
            <person name="Zhao F."/>
            <person name="Cao W."/>
        </authorList>
    </citation>
    <scope>NUCLEOTIDE SEQUENCE</scope>
    <source>
        <strain evidence="1">Hyas-2018</strain>
    </source>
</reference>
<keyword evidence="2" id="KW-1185">Reference proteome</keyword>